<dbReference type="SUPFAM" id="SSF52218">
    <property type="entry name" value="Flavoproteins"/>
    <property type="match status" value="1"/>
</dbReference>
<gene>
    <name evidence="4" type="ORF">J5O05_18945</name>
</gene>
<dbReference type="GO" id="GO:0010181">
    <property type="term" value="F:FMN binding"/>
    <property type="evidence" value="ECO:0007669"/>
    <property type="project" value="InterPro"/>
</dbReference>
<dbReference type="InterPro" id="IPR029039">
    <property type="entry name" value="Flavoprotein-like_sf"/>
</dbReference>
<dbReference type="Gene3D" id="3.40.50.360">
    <property type="match status" value="1"/>
</dbReference>
<keyword evidence="5" id="KW-1185">Reference proteome</keyword>
<dbReference type="PANTHER" id="PTHR39201">
    <property type="entry name" value="EXPORTED PROTEIN-RELATED"/>
    <property type="match status" value="1"/>
</dbReference>
<dbReference type="EMBL" id="CP072135">
    <property type="protein sequence ID" value="QTH73563.1"/>
    <property type="molecule type" value="Genomic_DNA"/>
</dbReference>
<dbReference type="Proteomes" id="UP000664904">
    <property type="component" value="Plasmid unnamed5"/>
</dbReference>
<dbReference type="InterPro" id="IPR008254">
    <property type="entry name" value="Flavodoxin/NO_synth"/>
</dbReference>
<evidence type="ECO:0000256" key="2">
    <source>
        <dbReference type="ARBA" id="ARBA00022643"/>
    </source>
</evidence>
<dbReference type="AlphaFoldDB" id="A0A975DKT2"/>
<dbReference type="KEGG" id="pxi:J5O05_18945"/>
<evidence type="ECO:0000313" key="4">
    <source>
        <dbReference type="EMBL" id="QTH73563.1"/>
    </source>
</evidence>
<name>A0A975DKT2_9GAMM</name>
<organism evidence="4 5">
    <name type="scientific">Pseudoalteromonas xiamenensis</name>
    <dbReference type="NCBI Taxonomy" id="882626"/>
    <lineage>
        <taxon>Bacteria</taxon>
        <taxon>Pseudomonadati</taxon>
        <taxon>Pseudomonadota</taxon>
        <taxon>Gammaproteobacteria</taxon>
        <taxon>Alteromonadales</taxon>
        <taxon>Pseudoalteromonadaceae</taxon>
        <taxon>Pseudoalteromonas</taxon>
    </lineage>
</organism>
<keyword evidence="2" id="KW-0288">FMN</keyword>
<accession>A0A975DKT2</accession>
<reference evidence="4" key="1">
    <citation type="submission" date="2021-03" db="EMBL/GenBank/DDBJ databases">
        <title>Complete Genome of Pseudoalteromonas xiamenensis STKMTI.2, a new potential marine bacterium producing anti-Vibrio compounds.</title>
        <authorList>
            <person name="Handayani D.P."/>
            <person name="Isnansetyo A."/>
            <person name="Istiqomah I."/>
            <person name="Jumina J."/>
        </authorList>
    </citation>
    <scope>NUCLEOTIDE SEQUENCE</scope>
    <source>
        <strain evidence="4">STKMTI.2</strain>
        <plasmid evidence="4">unnamed5</plasmid>
    </source>
</reference>
<evidence type="ECO:0000256" key="1">
    <source>
        <dbReference type="ARBA" id="ARBA00022630"/>
    </source>
</evidence>
<evidence type="ECO:0000313" key="5">
    <source>
        <dbReference type="Proteomes" id="UP000664904"/>
    </source>
</evidence>
<dbReference type="Pfam" id="PF12682">
    <property type="entry name" value="Flavodoxin_4"/>
    <property type="match status" value="1"/>
</dbReference>
<keyword evidence="1" id="KW-0285">Flavoprotein</keyword>
<evidence type="ECO:0000259" key="3">
    <source>
        <dbReference type="Pfam" id="PF12682"/>
    </source>
</evidence>
<sequence length="215" mass="24014">MKWALIISLGIVLVILVSAIAVALFVTTTEKRQYLDNSTLRNDNSVVGNNNAKTVVIVFSRSGNTHVLANHIATLHNAEVKVITAEDYALGIPGWIRALYDARSHVTTITPEALDLQHYDTVYLGAPIWLYSPAPPIWQFAKSNVFKDKHVVLFNTFNSKFEQHFIDEFESLVKQNGAVSFSHQAINRGRMGNQLSTQVMLKVYNQHYQGVSNGS</sequence>
<protein>
    <recommendedName>
        <fullName evidence="3">Flavodoxin-like domain-containing protein</fullName>
    </recommendedName>
</protein>
<dbReference type="PANTHER" id="PTHR39201:SF1">
    <property type="entry name" value="FLAVODOXIN-LIKE DOMAIN-CONTAINING PROTEIN"/>
    <property type="match status" value="1"/>
</dbReference>
<keyword evidence="4" id="KW-0614">Plasmid</keyword>
<geneLocation type="plasmid" evidence="4 5">
    <name>unnamed5</name>
</geneLocation>
<feature type="domain" description="Flavodoxin-like" evidence="3">
    <location>
        <begin position="53"/>
        <end position="159"/>
    </location>
</feature>
<proteinExistence type="predicted"/>
<dbReference type="RefSeq" id="WP_208845175.1">
    <property type="nucleotide sequence ID" value="NZ_CP072135.1"/>
</dbReference>